<dbReference type="SMART" id="SM00205">
    <property type="entry name" value="THN"/>
    <property type="match status" value="2"/>
</dbReference>
<name>A0A834YYX5_TETSI</name>
<sequence length="454" mass="49390">MAKGALLNFILLALLVAGGHSATFIYSSNKCTFPVWIAASPSIGLTEFEYGRDALHVLKTKEQWSGSLWLMTGCTYNHHGKFMNFTCATGDCGMKDGYCDSSPPTYPVTLLNFNISHSVVTYEVSLNHGFNVPVRIEPVGGTGSCRTVDCARNILDVCPADLQFKDSKGRLLGCRSACDALKDPKYCCTGDYSSPQACHPNHYSQIFKQACSLAHTYPGDTNPPIQQCTGATYSGHSATIFYSLNMCKYPVWMSASPSIGYSMSEFDQDTLDIFETPEQWSGSIWLRTGCVKNDTSFTLTCATGDCGTNDDLCDGPPPTYPVTLLNFNINHSVVTYEVSLNHGYNVPVRIEPIGGTGSCQTVDCIYSIFNVCPAELIFSNSKGAFVGCQSACDALKDPQYCCTGDYSSPQACQPNKYSQTFKQVCALAHTYPGDTNPPMQQCTGANYNITFCPL</sequence>
<reference evidence="2 3" key="1">
    <citation type="submission" date="2020-04" db="EMBL/GenBank/DDBJ databases">
        <title>Plant Genome Project.</title>
        <authorList>
            <person name="Zhang R.-G."/>
        </authorList>
    </citation>
    <scope>NUCLEOTIDE SEQUENCE [LARGE SCALE GENOMIC DNA]</scope>
    <source>
        <strain evidence="2">YNK0</strain>
        <tissue evidence="2">Leaf</tissue>
    </source>
</reference>
<comment type="caution">
    <text evidence="2">The sequence shown here is derived from an EMBL/GenBank/DDBJ whole genome shotgun (WGS) entry which is preliminary data.</text>
</comment>
<keyword evidence="1" id="KW-0732">Signal</keyword>
<protein>
    <recommendedName>
        <fullName evidence="4">Thaumatin-like protein</fullName>
    </recommendedName>
</protein>
<dbReference type="Gene3D" id="2.60.110.10">
    <property type="entry name" value="Thaumatin"/>
    <property type="match status" value="2"/>
</dbReference>
<keyword evidence="3" id="KW-1185">Reference proteome</keyword>
<dbReference type="EMBL" id="JABCRI010000013">
    <property type="protein sequence ID" value="KAF8395291.1"/>
    <property type="molecule type" value="Genomic_DNA"/>
</dbReference>
<proteinExistence type="predicted"/>
<dbReference type="SUPFAM" id="SSF49870">
    <property type="entry name" value="Osmotin, thaumatin-like protein"/>
    <property type="match status" value="2"/>
</dbReference>
<dbReference type="InterPro" id="IPR001938">
    <property type="entry name" value="Thaumatin"/>
</dbReference>
<dbReference type="InterPro" id="IPR037176">
    <property type="entry name" value="Osmotin/thaumatin-like_sf"/>
</dbReference>
<feature type="signal peptide" evidence="1">
    <location>
        <begin position="1"/>
        <end position="21"/>
    </location>
</feature>
<dbReference type="PRINTS" id="PR00347">
    <property type="entry name" value="THAUMATIN"/>
</dbReference>
<dbReference type="OMA" id="TCKSACT"/>
<evidence type="ECO:0000313" key="3">
    <source>
        <dbReference type="Proteomes" id="UP000655225"/>
    </source>
</evidence>
<organism evidence="2 3">
    <name type="scientific">Tetracentron sinense</name>
    <name type="common">Spur-leaf</name>
    <dbReference type="NCBI Taxonomy" id="13715"/>
    <lineage>
        <taxon>Eukaryota</taxon>
        <taxon>Viridiplantae</taxon>
        <taxon>Streptophyta</taxon>
        <taxon>Embryophyta</taxon>
        <taxon>Tracheophyta</taxon>
        <taxon>Spermatophyta</taxon>
        <taxon>Magnoliopsida</taxon>
        <taxon>Trochodendrales</taxon>
        <taxon>Trochodendraceae</taxon>
        <taxon>Tetracentron</taxon>
    </lineage>
</organism>
<dbReference type="PROSITE" id="PS51367">
    <property type="entry name" value="THAUMATIN_2"/>
    <property type="match status" value="2"/>
</dbReference>
<dbReference type="PANTHER" id="PTHR31048">
    <property type="entry name" value="OS03G0233200 PROTEIN"/>
    <property type="match status" value="1"/>
</dbReference>
<gene>
    <name evidence="2" type="ORF">HHK36_019234</name>
</gene>
<evidence type="ECO:0000256" key="1">
    <source>
        <dbReference type="SAM" id="SignalP"/>
    </source>
</evidence>
<dbReference type="AlphaFoldDB" id="A0A834YYX5"/>
<feature type="chain" id="PRO_5032497657" description="Thaumatin-like protein" evidence="1">
    <location>
        <begin position="22"/>
        <end position="454"/>
    </location>
</feature>
<dbReference type="Pfam" id="PF00314">
    <property type="entry name" value="Thaumatin"/>
    <property type="match status" value="2"/>
</dbReference>
<dbReference type="Proteomes" id="UP000655225">
    <property type="component" value="Unassembled WGS sequence"/>
</dbReference>
<evidence type="ECO:0000313" key="2">
    <source>
        <dbReference type="EMBL" id="KAF8395291.1"/>
    </source>
</evidence>
<evidence type="ECO:0008006" key="4">
    <source>
        <dbReference type="Google" id="ProtNLM"/>
    </source>
</evidence>
<accession>A0A834YYX5</accession>
<dbReference type="OrthoDB" id="430315at2759"/>